<protein>
    <submittedName>
        <fullName evidence="3">Uncharacterized protein</fullName>
    </submittedName>
</protein>
<gene>
    <name evidence="3" type="ORF">ISALK_06980</name>
</gene>
<feature type="compositionally biased region" description="Polar residues" evidence="1">
    <location>
        <begin position="13"/>
        <end position="23"/>
    </location>
</feature>
<dbReference type="AlphaFoldDB" id="A0AA44BF52"/>
<evidence type="ECO:0000256" key="1">
    <source>
        <dbReference type="SAM" id="MobiDB-lite"/>
    </source>
</evidence>
<comment type="caution">
    <text evidence="3">The sequence shown here is derived from an EMBL/GenBank/DDBJ whole genome shotgun (WGS) entry which is preliminary data.</text>
</comment>
<evidence type="ECO:0000256" key="2">
    <source>
        <dbReference type="SAM" id="Phobius"/>
    </source>
</evidence>
<keyword evidence="4" id="KW-1185">Reference proteome</keyword>
<keyword evidence="2" id="KW-1133">Transmembrane helix</keyword>
<feature type="transmembrane region" description="Helical" evidence="2">
    <location>
        <begin position="37"/>
        <end position="58"/>
    </location>
</feature>
<dbReference type="RefSeq" id="WP_160720577.1">
    <property type="nucleotide sequence ID" value="NZ_SUMG01000006.1"/>
</dbReference>
<evidence type="ECO:0000313" key="4">
    <source>
        <dbReference type="Proteomes" id="UP000449710"/>
    </source>
</evidence>
<keyword evidence="2" id="KW-0472">Membrane</keyword>
<sequence length="896" mass="104910">MKNYNKNSDTKNLKTNQSSGDNRSTIEESASHKEIKILLGVVAGILILLIGGSVFANFQNSGDARLEALEEALLNNKSRMLREYDPLLVNAVEIHDYEVTHQSREYDHVAVEILMPDLVTVYDAYFEEMIQQQVWLEEEPRQSLQEIYRRSVEQGEWSVYPLKKEVLLKEENDQWQVRNPEVLEPVLPHNPTEEIAEGFDQVLEVMGTSLDFGVSDIDPVLKDVMTTLLEEGFFNEVSFDWHRDPEGENYRITSKVNEIMKMQEVAGLDDFRHRREEIVDHPSLVDVVMDEVREKTEIERDLRVFEIREVDQPNKDDWGYRLISRGGVGQYYRQLMENIETFPHMARMNFSHLQNYYKSVQVTDGDPWPEALQTFDHGKQQVLARDHAGPDRRKLILEDGGLWYRIYDPVKGEVVEELLITEEIQQETVLDEEGNPYSRNDIKRREGYDLVVYGENGEHIYQVDWEPDRTATKLIHNAGDFHQEEIFYLADRPYHMGERGQGKDRQRKEIQLMDMETEEVLIEKSYEQLSDENSMLHSNYFVSETYDMLLVYYRGLKELSEEIFPEGSLQIYRGTENGLEVNHSLAEASREVGGIQNFVVMDRERIFLVNHQQEQWVLDLQKNTIISVAPGPFEKKALEEETAKALEEEAMEGGDEREEAPSPTAFDEFEDHHYRFTPLSEDLFYVELFIHSSGGGEEFRREIWTVKDEVTRNMVFHQEDQGYTLSYSLEDQVFILMKDFHELLVLEGDPKVLGNLPGETTELKMEDLLDHEAFTLLERYSEINGEREPGALMIYGQHYFFSPYERFYSPDSHQRYNPFRYDRSTGNLFYITRGGDPYIRVLKRDSDHPPLLPLWDYQELKLDEAFTTLYYRDHQGSRIYKLPSFLDALNDSGTER</sequence>
<dbReference type="EMBL" id="SUMG01000006">
    <property type="protein sequence ID" value="NBG88241.1"/>
    <property type="molecule type" value="Genomic_DNA"/>
</dbReference>
<dbReference type="Proteomes" id="UP000449710">
    <property type="component" value="Unassembled WGS sequence"/>
</dbReference>
<accession>A0AA44BF52</accession>
<reference evidence="3 4" key="1">
    <citation type="submission" date="2019-04" db="EMBL/GenBank/DDBJ databases">
        <title>Isachenkonia alkalipeptolytica gen. nov. sp. nov. a new anaerobic, alkiliphilic organothrophic bacterium capable to reduce synthesized ferrihydrite isolated from a soda lake.</title>
        <authorList>
            <person name="Toshchakov S.V."/>
            <person name="Zavarzina D.G."/>
            <person name="Zhilina T.N."/>
            <person name="Kostrikina N.A."/>
            <person name="Kublanov I.V."/>
        </authorList>
    </citation>
    <scope>NUCLEOTIDE SEQUENCE [LARGE SCALE GENOMIC DNA]</scope>
    <source>
        <strain evidence="3 4">Z-1701</strain>
    </source>
</reference>
<evidence type="ECO:0000313" key="3">
    <source>
        <dbReference type="EMBL" id="NBG88241.1"/>
    </source>
</evidence>
<keyword evidence="2" id="KW-0812">Transmembrane</keyword>
<name>A0AA44BF52_9CLOT</name>
<feature type="region of interest" description="Disordered" evidence="1">
    <location>
        <begin position="1"/>
        <end position="26"/>
    </location>
</feature>
<proteinExistence type="predicted"/>
<organism evidence="3 4">
    <name type="scientific">Isachenkonia alkalipeptolytica</name>
    <dbReference type="NCBI Taxonomy" id="2565777"/>
    <lineage>
        <taxon>Bacteria</taxon>
        <taxon>Bacillati</taxon>
        <taxon>Bacillota</taxon>
        <taxon>Clostridia</taxon>
        <taxon>Eubacteriales</taxon>
        <taxon>Clostridiaceae</taxon>
        <taxon>Isachenkonia</taxon>
    </lineage>
</organism>